<evidence type="ECO:0000313" key="1">
    <source>
        <dbReference type="EMBL" id="AFY03287.1"/>
    </source>
</evidence>
<proteinExistence type="predicted"/>
<dbReference type="EMBL" id="CP002930">
    <property type="protein sequence ID" value="AFY03287.1"/>
    <property type="molecule type" value="Genomic_DNA"/>
</dbReference>
<name>K7ZHA5_BDEBC</name>
<dbReference type="STRING" id="1069642.Bdt_3612"/>
<dbReference type="AlphaFoldDB" id="K7ZHA5"/>
<accession>K7ZHA5</accession>
<dbReference type="HOGENOM" id="CLU_301423_0_0_7"/>
<protein>
    <submittedName>
        <fullName evidence="1">Uncharacterized protein</fullName>
    </submittedName>
</protein>
<dbReference type="KEGG" id="bbat:Bdt_3612"/>
<dbReference type="Proteomes" id="UP000010074">
    <property type="component" value="Chromosome"/>
</dbReference>
<reference evidence="1 2" key="1">
    <citation type="journal article" date="2012" name="BMC Genomics">
        <title>Genome analysis of a simultaneously predatory and prey-independent, novel Bdellovibrio bacteriovorus from the River Tiber, supports in silico predictions of both ancient and recent lateral gene transfer from diverse bacteria.</title>
        <authorList>
            <person name="Hobley L."/>
            <person name="Lerner T.R."/>
            <person name="Williams L.E."/>
            <person name="Lambert C."/>
            <person name="Till R."/>
            <person name="Milner D.S."/>
            <person name="Basford S.M."/>
            <person name="Capeness M.J."/>
            <person name="Fenton A.K."/>
            <person name="Atterbury R.J."/>
            <person name="Harris M.A."/>
            <person name="Sockett R.E."/>
        </authorList>
    </citation>
    <scope>NUCLEOTIDE SEQUENCE [LARGE SCALE GENOMIC DNA]</scope>
    <source>
        <strain evidence="1 2">Tiberius</strain>
    </source>
</reference>
<gene>
    <name evidence="1" type="ORF">Bdt_3612</name>
</gene>
<dbReference type="PATRIC" id="fig|1069642.3.peg.3573"/>
<organism evidence="1 2">
    <name type="scientific">Bdellovibrio bacteriovorus str. Tiberius</name>
    <dbReference type="NCBI Taxonomy" id="1069642"/>
    <lineage>
        <taxon>Bacteria</taxon>
        <taxon>Pseudomonadati</taxon>
        <taxon>Bdellovibrionota</taxon>
        <taxon>Bdellovibrionia</taxon>
        <taxon>Bdellovibrionales</taxon>
        <taxon>Pseudobdellovibrionaceae</taxon>
        <taxon>Bdellovibrio</taxon>
    </lineage>
</organism>
<evidence type="ECO:0000313" key="2">
    <source>
        <dbReference type="Proteomes" id="UP000010074"/>
    </source>
</evidence>
<sequence>MPFSVTEPAPGTSIPTTPVPLGSIDAGFIQQNLPSSLSKITGHFGSISPERYYFIQPSSTDNMRRKVVKISGAMKSELALGLNVISHYHLASTPTHVLIMTDEEISAGTVRSYIRSINKSTFSLDTLQCAGMNIDVQNKLEFRIYPDGNQGAYFVMNSGVAPLNAQNGRLYYVDGANCVDTGQTALRIYNASGKSYIVDSSGSLRQVIAGVVQAPTVDGSVTRLLSGAISYNGDLYFRANVNPSGIATHQIVKVATSTNNAVTSLGFDFDPWPEFGADVQSINGSTFFYCPPTTCFTDGRIVKVNMATQTATLEANLSSIGNASVLAGQNAALISSTDGGRYLYNITGPTTKGTLVDTFIDREYGGNIAGKIQRLDWVQHAYVNNNYFLPVFDQVTGLTSLKRINASTLAVDDPGINVFQPHSIRESGGEMFFLGVGTDGKVQLYRSDGTDGGTSAISGVSSDDYIFEGDYNMPSRTVRRTLDVNKEGSDIYIHTASLAKPYLVEYNNGNLKYIQIPGAFFNESSTRIIEVRNSRILIATSAHLHVRIAGGLWEHPGTSSFAVQLISYNGSQFEPLLKREWGLVGDSVRGYMFSGIGAALTGTQDFIFTGRSPSRLGGMFTDRPIMLSGGTATVLNNEDSGVMGTVREDKFLYHISSMSLKNLYLRRAGTTTLVASNLQNAGSFRWVGNTVYFRGLDVDMKVYLWKVDTTAIVPTLEKVSAEVQVGEQRDSPFVTRVYSLNGDKYMLFPISTSTTWDYMTWSWNLWKLEGPMSKISDEKIHEVLQGASGIYFISQATSGPDQGRFRIGAIQSDGITYSEYQDYLINLKASSRGLLVIRGGQLSEVKKDLSFVDFSAVYGSAVSPVNFSDIQNNILQIYPPYTLNFVYGYLCAGTKVINAGFVDATNLLAGILYRDLDGGHFTEVMLPTQAEQQPSLDGMLQAPLWDKESMHPFGNAHIPRTNSLLLKVFDDNQQVKFYIIGASGPLDASTP</sequence>